<dbReference type="NCBIfam" id="NF008277">
    <property type="entry name" value="PRK11055.1"/>
    <property type="match status" value="1"/>
</dbReference>
<dbReference type="GO" id="GO:0033499">
    <property type="term" value="P:galactose catabolic process via UDP-galactose, Leloir pathway"/>
    <property type="evidence" value="ECO:0007669"/>
    <property type="project" value="TreeGrafter"/>
</dbReference>
<evidence type="ECO:0000256" key="1">
    <source>
        <dbReference type="ARBA" id="ARBA00005028"/>
    </source>
</evidence>
<feature type="binding site" evidence="8">
    <location>
        <begin position="72"/>
        <end position="73"/>
    </location>
    <ligand>
        <name>beta-D-galactose</name>
        <dbReference type="ChEBI" id="CHEBI:27667"/>
    </ligand>
</feature>
<evidence type="ECO:0000313" key="10">
    <source>
        <dbReference type="Proteomes" id="UP000509367"/>
    </source>
</evidence>
<evidence type="ECO:0000256" key="5">
    <source>
        <dbReference type="PIRNR" id="PIRNR005096"/>
    </source>
</evidence>
<dbReference type="PANTHER" id="PTHR10091:SF49">
    <property type="entry name" value="ALDOSE 1-EPIMERASE"/>
    <property type="match status" value="1"/>
</dbReference>
<dbReference type="PIRSF" id="PIRSF005096">
    <property type="entry name" value="GALM"/>
    <property type="match status" value="1"/>
</dbReference>
<feature type="active site" description="Proton donor" evidence="6">
    <location>
        <position position="169"/>
    </location>
</feature>
<organism evidence="9 10">
    <name type="scientific">Oricola thermophila</name>
    <dbReference type="NCBI Taxonomy" id="2742145"/>
    <lineage>
        <taxon>Bacteria</taxon>
        <taxon>Pseudomonadati</taxon>
        <taxon>Pseudomonadota</taxon>
        <taxon>Alphaproteobacteria</taxon>
        <taxon>Hyphomicrobiales</taxon>
        <taxon>Ahrensiaceae</taxon>
        <taxon>Oricola</taxon>
    </lineage>
</organism>
<dbReference type="UniPathway" id="UPA00242"/>
<dbReference type="EC" id="5.1.3.3" evidence="5"/>
<dbReference type="EMBL" id="CP054836">
    <property type="protein sequence ID" value="QKV17424.1"/>
    <property type="molecule type" value="Genomic_DNA"/>
</dbReference>
<evidence type="ECO:0000313" key="9">
    <source>
        <dbReference type="EMBL" id="QKV17424.1"/>
    </source>
</evidence>
<keyword evidence="3 5" id="KW-0413">Isomerase</keyword>
<dbReference type="GO" id="GO:0006006">
    <property type="term" value="P:glucose metabolic process"/>
    <property type="evidence" value="ECO:0007669"/>
    <property type="project" value="TreeGrafter"/>
</dbReference>
<feature type="binding site" evidence="8">
    <location>
        <begin position="169"/>
        <end position="171"/>
    </location>
    <ligand>
        <name>beta-D-galactose</name>
        <dbReference type="ChEBI" id="CHEBI:27667"/>
    </ligand>
</feature>
<dbReference type="CDD" id="cd09019">
    <property type="entry name" value="galactose_mutarotase_like"/>
    <property type="match status" value="1"/>
</dbReference>
<name>A0A6N1V8Y1_9HYPH</name>
<feature type="binding site" evidence="7">
    <location>
        <position position="233"/>
    </location>
    <ligand>
        <name>beta-D-galactose</name>
        <dbReference type="ChEBI" id="CHEBI:27667"/>
    </ligand>
</feature>
<evidence type="ECO:0000256" key="2">
    <source>
        <dbReference type="ARBA" id="ARBA00006206"/>
    </source>
</evidence>
<evidence type="ECO:0000256" key="3">
    <source>
        <dbReference type="ARBA" id="ARBA00023235"/>
    </source>
</evidence>
<dbReference type="RefSeq" id="WP_175275321.1">
    <property type="nucleotide sequence ID" value="NZ_CP054836.1"/>
</dbReference>
<dbReference type="GO" id="GO:0004034">
    <property type="term" value="F:aldose 1-epimerase activity"/>
    <property type="evidence" value="ECO:0007669"/>
    <property type="project" value="UniProtKB-EC"/>
</dbReference>
<dbReference type="Gene3D" id="2.70.98.10">
    <property type="match status" value="1"/>
</dbReference>
<dbReference type="Pfam" id="PF01263">
    <property type="entry name" value="Aldose_epim"/>
    <property type="match status" value="1"/>
</dbReference>
<dbReference type="InterPro" id="IPR011013">
    <property type="entry name" value="Gal_mutarotase_sf_dom"/>
</dbReference>
<dbReference type="InterPro" id="IPR047215">
    <property type="entry name" value="Galactose_mutarotase-like"/>
</dbReference>
<comment type="catalytic activity">
    <reaction evidence="5">
        <text>alpha-D-glucose = beta-D-glucose</text>
        <dbReference type="Rhea" id="RHEA:10264"/>
        <dbReference type="ChEBI" id="CHEBI:15903"/>
        <dbReference type="ChEBI" id="CHEBI:17925"/>
        <dbReference type="EC" id="5.1.3.3"/>
    </reaction>
</comment>
<sequence length="332" mass="35929">MEEWGELASGETVERVTISGGGLTAKIITRGAAIQDLRLEGHDAPLVLGFERLRDYEFHSPYFGATVGRFANRIAGGHFVLNGVGYHVDKNDHGHCLHGGRKGFSERLWTIEDAGESHVVMRIESADGDMGFPGHLIARCRYEVADRGELRVILTAEADAPTVCSMAHHSYFNLENGGAGPVTGHELMIAADSYLPVDNTLIPVGPPQPVAGTKFDFREMKPITASDPAAAYDHNFCLGGNGRVREVAQLWSPRTSVLMKVLTTEPGLQLFTAPGMAMTVPGLGGRRYGHHAGLCLEAQAWPDAPNRPDYPSATLNPGEVQAQRTIYIFSKA</sequence>
<evidence type="ECO:0000256" key="4">
    <source>
        <dbReference type="ARBA" id="ARBA00023277"/>
    </source>
</evidence>
<keyword evidence="4 5" id="KW-0119">Carbohydrate metabolism</keyword>
<accession>A0A6N1V8Y1</accession>
<gene>
    <name evidence="9" type="ORF">HTY61_02555</name>
</gene>
<dbReference type="PANTHER" id="PTHR10091">
    <property type="entry name" value="ALDOSE-1-EPIMERASE"/>
    <property type="match status" value="1"/>
</dbReference>
<protein>
    <recommendedName>
        <fullName evidence="5">Aldose 1-epimerase</fullName>
        <ecNumber evidence="5">5.1.3.3</ecNumber>
    </recommendedName>
</protein>
<comment type="pathway">
    <text evidence="1 5">Carbohydrate metabolism; hexose metabolism.</text>
</comment>
<comment type="similarity">
    <text evidence="2 5">Belongs to the aldose epimerase family.</text>
</comment>
<dbReference type="Proteomes" id="UP000509367">
    <property type="component" value="Chromosome"/>
</dbReference>
<keyword evidence="10" id="KW-1185">Reference proteome</keyword>
<dbReference type="InterPro" id="IPR014718">
    <property type="entry name" value="GH-type_carb-bd"/>
</dbReference>
<dbReference type="InterPro" id="IPR008183">
    <property type="entry name" value="Aldose_1/G6P_1-epimerase"/>
</dbReference>
<dbReference type="GO" id="GO:0030246">
    <property type="term" value="F:carbohydrate binding"/>
    <property type="evidence" value="ECO:0007669"/>
    <property type="project" value="InterPro"/>
</dbReference>
<dbReference type="SUPFAM" id="SSF74650">
    <property type="entry name" value="Galactose mutarotase-like"/>
    <property type="match status" value="1"/>
</dbReference>
<evidence type="ECO:0000256" key="8">
    <source>
        <dbReference type="PIRSR" id="PIRSR005096-3"/>
    </source>
</evidence>
<evidence type="ECO:0000256" key="6">
    <source>
        <dbReference type="PIRSR" id="PIRSR005096-1"/>
    </source>
</evidence>
<dbReference type="InterPro" id="IPR015443">
    <property type="entry name" value="Aldose_1-epimerase"/>
</dbReference>
<dbReference type="AlphaFoldDB" id="A0A6N1V8Y1"/>
<proteinExistence type="inferred from homology"/>
<feature type="active site" description="Proton acceptor" evidence="6">
    <location>
        <position position="297"/>
    </location>
</feature>
<evidence type="ECO:0000256" key="7">
    <source>
        <dbReference type="PIRSR" id="PIRSR005096-2"/>
    </source>
</evidence>
<reference evidence="9 10" key="1">
    <citation type="submission" date="2020-06" db="EMBL/GenBank/DDBJ databases">
        <title>Oricola thermophila sp. nov. isolated from a tidal sediments.</title>
        <authorList>
            <person name="Kwon K.K."/>
            <person name="Yang S.-H."/>
            <person name="Park M.-J."/>
        </authorList>
    </citation>
    <scope>NUCLEOTIDE SEQUENCE [LARGE SCALE GENOMIC DNA]</scope>
    <source>
        <strain evidence="9 10">MEBiC13590</strain>
    </source>
</reference>
<dbReference type="KEGG" id="orm:HTY61_02555"/>